<name>A0A8H6D3X8_9HYPO</name>
<sequence length="202" mass="23885">MHRNNPTAQYIEADDEEEWPLDIKHWILPFFLCFMYIKISNYLSTSYDSVCMERIPLPIQRFNEWSPKLNDIKLEIHNITQDINNKETLRTLDAIYIPVDIATNLQRENQQLKHSIGCKFDDERLLQIAKESVEQELPSYPENLLSREELIAIQAYVLLARLQELQEPRKEIWEKISGQFRQDLSKFTHSVCYASAQLEDLA</sequence>
<accession>A0A8H6D3X8</accession>
<organism evidence="1 2">
    <name type="scientific">Fusarium mundagurra</name>
    <dbReference type="NCBI Taxonomy" id="1567541"/>
    <lineage>
        <taxon>Eukaryota</taxon>
        <taxon>Fungi</taxon>
        <taxon>Dikarya</taxon>
        <taxon>Ascomycota</taxon>
        <taxon>Pezizomycotina</taxon>
        <taxon>Sordariomycetes</taxon>
        <taxon>Hypocreomycetidae</taxon>
        <taxon>Hypocreales</taxon>
        <taxon>Nectriaceae</taxon>
        <taxon>Fusarium</taxon>
        <taxon>Fusarium fujikuroi species complex</taxon>
    </lineage>
</organism>
<reference evidence="1 2" key="1">
    <citation type="submission" date="2020-05" db="EMBL/GenBank/DDBJ databases">
        <title>Identification and distribution of gene clusters putatively required for synthesis of sphingolipid metabolism inhibitors in phylogenetically diverse species of the filamentous fungus Fusarium.</title>
        <authorList>
            <person name="Kim H.-S."/>
            <person name="Busman M."/>
            <person name="Brown D.W."/>
            <person name="Divon H."/>
            <person name="Uhlig S."/>
            <person name="Proctor R.H."/>
        </authorList>
    </citation>
    <scope>NUCLEOTIDE SEQUENCE [LARGE SCALE GENOMIC DNA]</scope>
    <source>
        <strain evidence="1 2">NRRL 66235</strain>
    </source>
</reference>
<evidence type="ECO:0000313" key="2">
    <source>
        <dbReference type="Proteomes" id="UP000544331"/>
    </source>
</evidence>
<dbReference type="Proteomes" id="UP000544331">
    <property type="component" value="Unassembled WGS sequence"/>
</dbReference>
<comment type="caution">
    <text evidence="1">The sequence shown here is derived from an EMBL/GenBank/DDBJ whole genome shotgun (WGS) entry which is preliminary data.</text>
</comment>
<dbReference type="OrthoDB" id="5071657at2759"/>
<dbReference type="EMBL" id="JAAOAN010000617">
    <property type="protein sequence ID" value="KAF5702450.1"/>
    <property type="molecule type" value="Genomic_DNA"/>
</dbReference>
<gene>
    <name evidence="1" type="ORF">FMUND_13450</name>
</gene>
<keyword evidence="2" id="KW-1185">Reference proteome</keyword>
<protein>
    <submittedName>
        <fullName evidence="1">Isotrichodermin C-15 hydroxylase</fullName>
    </submittedName>
</protein>
<evidence type="ECO:0000313" key="1">
    <source>
        <dbReference type="EMBL" id="KAF5702450.1"/>
    </source>
</evidence>
<dbReference type="AlphaFoldDB" id="A0A8H6D3X8"/>
<proteinExistence type="predicted"/>